<evidence type="ECO:0000256" key="1">
    <source>
        <dbReference type="SAM" id="Phobius"/>
    </source>
</evidence>
<organism evidence="2 3">
    <name type="scientific">Ulvibacterium marinum</name>
    <dbReference type="NCBI Taxonomy" id="2419782"/>
    <lineage>
        <taxon>Bacteria</taxon>
        <taxon>Pseudomonadati</taxon>
        <taxon>Bacteroidota</taxon>
        <taxon>Flavobacteriia</taxon>
        <taxon>Flavobacteriales</taxon>
        <taxon>Flavobacteriaceae</taxon>
        <taxon>Ulvibacterium</taxon>
    </lineage>
</organism>
<feature type="transmembrane region" description="Helical" evidence="1">
    <location>
        <begin position="7"/>
        <end position="25"/>
    </location>
</feature>
<protein>
    <recommendedName>
        <fullName evidence="4">DoxX family protein</fullName>
    </recommendedName>
</protein>
<keyword evidence="1" id="KW-0812">Transmembrane</keyword>
<evidence type="ECO:0008006" key="4">
    <source>
        <dbReference type="Google" id="ProtNLM"/>
    </source>
</evidence>
<evidence type="ECO:0000313" key="3">
    <source>
        <dbReference type="Proteomes" id="UP000276603"/>
    </source>
</evidence>
<keyword evidence="1" id="KW-1133">Transmembrane helix</keyword>
<dbReference type="Proteomes" id="UP000276603">
    <property type="component" value="Unassembled WGS sequence"/>
</dbReference>
<name>A0A3B0C224_9FLAO</name>
<keyword evidence="3" id="KW-1185">Reference proteome</keyword>
<comment type="caution">
    <text evidence="2">The sequence shown here is derived from an EMBL/GenBank/DDBJ whole genome shotgun (WGS) entry which is preliminary data.</text>
</comment>
<feature type="transmembrane region" description="Helical" evidence="1">
    <location>
        <begin position="89"/>
        <end position="107"/>
    </location>
</feature>
<evidence type="ECO:0000313" key="2">
    <source>
        <dbReference type="EMBL" id="RKN78444.1"/>
    </source>
</evidence>
<proteinExistence type="predicted"/>
<accession>A0A3B0C224</accession>
<keyword evidence="1" id="KW-0472">Membrane</keyword>
<feature type="transmembrane region" description="Helical" evidence="1">
    <location>
        <begin position="37"/>
        <end position="59"/>
    </location>
</feature>
<dbReference type="EMBL" id="RBCJ01000004">
    <property type="protein sequence ID" value="RKN78444.1"/>
    <property type="molecule type" value="Genomic_DNA"/>
</dbReference>
<gene>
    <name evidence="2" type="ORF">D7Z94_19700</name>
</gene>
<feature type="transmembrane region" description="Helical" evidence="1">
    <location>
        <begin position="66"/>
        <end position="83"/>
    </location>
</feature>
<sequence length="112" mass="12449">MKLLYKINLILLIVLSLATGVFKILRQEADIELFKVLGMTATLTFGLGIVQVLGGLLLIPVQTRKYGALLMMATFVLASLAVFMNGMVVFGSVSLLFILMTFWVYQVEKRSM</sequence>
<dbReference type="AlphaFoldDB" id="A0A3B0C224"/>
<reference evidence="2 3" key="1">
    <citation type="submission" date="2018-10" db="EMBL/GenBank/DDBJ databases">
        <title>Ulvibacterium marinum gen. nov., sp. nov., a novel marine bacterium of the family Flavobacteriaceae, isolated from a culture of the green alga Ulva prolifera.</title>
        <authorList>
            <person name="Zhang Z."/>
        </authorList>
    </citation>
    <scope>NUCLEOTIDE SEQUENCE [LARGE SCALE GENOMIC DNA]</scope>
    <source>
        <strain evidence="2 3">CCMM003</strain>
    </source>
</reference>
<dbReference type="RefSeq" id="WP_120713351.1">
    <property type="nucleotide sequence ID" value="NZ_RBCJ01000004.1"/>
</dbReference>